<accession>A0A128EDN2</accession>
<feature type="transmembrane region" description="Helical" evidence="7">
    <location>
        <begin position="426"/>
        <end position="442"/>
    </location>
</feature>
<reference evidence="9 10" key="1">
    <citation type="submission" date="2016-02" db="EMBL/GenBank/DDBJ databases">
        <authorList>
            <consortium name="Pathogen Informatics"/>
        </authorList>
    </citation>
    <scope>NUCLEOTIDE SEQUENCE [LARGE SCALE GENOMIC DNA]</scope>
    <source>
        <strain evidence="9 10">RC20</strain>
    </source>
</reference>
<comment type="similarity">
    <text evidence="6">Belongs to the YccS/YhfK family.</text>
</comment>
<evidence type="ECO:0000256" key="6">
    <source>
        <dbReference type="ARBA" id="ARBA00043993"/>
    </source>
</evidence>
<evidence type="ECO:0000256" key="5">
    <source>
        <dbReference type="ARBA" id="ARBA00023136"/>
    </source>
</evidence>
<dbReference type="GO" id="GO:0005886">
    <property type="term" value="C:plasma membrane"/>
    <property type="evidence" value="ECO:0007669"/>
    <property type="project" value="UniProtKB-SubCell"/>
</dbReference>
<evidence type="ECO:0000313" key="9">
    <source>
        <dbReference type="EMBL" id="CZE46298.1"/>
    </source>
</evidence>
<keyword evidence="10" id="KW-1185">Reference proteome</keyword>
<feature type="transmembrane region" description="Helical" evidence="7">
    <location>
        <begin position="69"/>
        <end position="86"/>
    </location>
</feature>
<dbReference type="PANTHER" id="PTHR30509:SF9">
    <property type="entry name" value="MULTIDRUG RESISTANCE PROTEIN MDTO"/>
    <property type="match status" value="1"/>
</dbReference>
<dbReference type="InterPro" id="IPR049453">
    <property type="entry name" value="Memb_transporter_dom"/>
</dbReference>
<feature type="transmembrane region" description="Helical" evidence="7">
    <location>
        <begin position="21"/>
        <end position="38"/>
    </location>
</feature>
<feature type="transmembrane region" description="Helical" evidence="7">
    <location>
        <begin position="92"/>
        <end position="113"/>
    </location>
</feature>
<organism evidence="9 10">
    <name type="scientific">Campylobacter geochelonis</name>
    <dbReference type="NCBI Taxonomy" id="1780362"/>
    <lineage>
        <taxon>Bacteria</taxon>
        <taxon>Pseudomonadati</taxon>
        <taxon>Campylobacterota</taxon>
        <taxon>Epsilonproteobacteria</taxon>
        <taxon>Campylobacterales</taxon>
        <taxon>Campylobacteraceae</taxon>
        <taxon>Campylobacter</taxon>
    </lineage>
</organism>
<keyword evidence="2" id="KW-1003">Cell membrane</keyword>
<evidence type="ECO:0000256" key="4">
    <source>
        <dbReference type="ARBA" id="ARBA00022989"/>
    </source>
</evidence>
<proteinExistence type="inferred from homology"/>
<evidence type="ECO:0000256" key="3">
    <source>
        <dbReference type="ARBA" id="ARBA00022692"/>
    </source>
</evidence>
<keyword evidence="5 7" id="KW-0472">Membrane</keyword>
<dbReference type="PANTHER" id="PTHR30509">
    <property type="entry name" value="P-HYDROXYBENZOIC ACID EFFLUX PUMP SUBUNIT-RELATED"/>
    <property type="match status" value="1"/>
</dbReference>
<keyword evidence="4 7" id="KW-1133">Transmembrane helix</keyword>
<name>A0A128EDN2_9BACT</name>
<dbReference type="EMBL" id="FIZP01000001">
    <property type="protein sequence ID" value="CZE46298.1"/>
    <property type="molecule type" value="Genomic_DNA"/>
</dbReference>
<feature type="transmembrane region" description="Helical" evidence="7">
    <location>
        <begin position="447"/>
        <end position="465"/>
    </location>
</feature>
<comment type="subcellular location">
    <subcellularLocation>
        <location evidence="1">Cell membrane</location>
        <topology evidence="1">Multi-pass membrane protein</topology>
    </subcellularLocation>
</comment>
<feature type="transmembrane region" description="Helical" evidence="7">
    <location>
        <begin position="471"/>
        <end position="495"/>
    </location>
</feature>
<dbReference type="Pfam" id="PF13515">
    <property type="entry name" value="FUSC_2"/>
    <property type="match status" value="1"/>
</dbReference>
<feature type="transmembrane region" description="Helical" evidence="7">
    <location>
        <begin position="148"/>
        <end position="171"/>
    </location>
</feature>
<evidence type="ECO:0000259" key="8">
    <source>
        <dbReference type="Pfam" id="PF13515"/>
    </source>
</evidence>
<dbReference type="OrthoDB" id="5329664at2"/>
<dbReference type="Proteomes" id="UP000069632">
    <property type="component" value="Unassembled WGS sequence"/>
</dbReference>
<evidence type="ECO:0000256" key="7">
    <source>
        <dbReference type="SAM" id="Phobius"/>
    </source>
</evidence>
<feature type="transmembrane region" description="Helical" evidence="7">
    <location>
        <begin position="351"/>
        <end position="371"/>
    </location>
</feature>
<dbReference type="RefSeq" id="WP_075539932.1">
    <property type="nucleotide sequence ID" value="NZ_CP053844.1"/>
</dbReference>
<sequence>MLKRLRLFIHTYDPAKFSLIYSLKAVFALILSGLIAYFCSGLGATVWAINGASNIFFLNAIDGTNKEKFFYLSLFLAVSLAFIFSANYVDAFGVWLFVPTFIWFFIASTSSILSQNLNKVLLGASFTSIIILAFKHSHGSIDSKEIAIGFFIGGVTATLIRVLNFSGYGLFTKRSFSALLDDIILTNNAKNESKFEFWQNKTVQNIANLKNIFSKNSVNLKDTKLIKNHTRAIFYLYKMEELIYCISTIRSRYFSNDDRKTLFNRLQKEIDYNLNELKNLFVKKDVNLKFDTYNRVKSLKEMPIFMASLDVLYNLFKIIVAGGEEKIALKAKRQKLSFVKLKETLNLKNQLFQFSLKYSFAVAFSVFIASVSGINRGMWIALGVVTVMRANATAVKNVTKDAIISTILGMAVGIGIVFVFKDTPEFYLFVLLAAFFIFYLKTFPYTVWNFSLIVALAIYFSIITPNFSDLIFFRFIDMCIGFLIAVIISMTIWPFKSKDELMPKFMQNLTNLSDSIDDMIDVEKKGEFYKNTHKSINGINEFKTVIKESKKSEFLPLYENLKEINLTILKLKSYLSTTQDEDSEITKNDLTMLKRRFEMIQNKINKLPFYFYEDTKELFLNKDTKTLFLMNKIASKQEEIYHFFD</sequence>
<feature type="transmembrane region" description="Helical" evidence="7">
    <location>
        <begin position="402"/>
        <end position="420"/>
    </location>
</feature>
<protein>
    <submittedName>
        <fullName evidence="9">FlhB domain-containing protein</fullName>
    </submittedName>
</protein>
<evidence type="ECO:0000256" key="1">
    <source>
        <dbReference type="ARBA" id="ARBA00004651"/>
    </source>
</evidence>
<keyword evidence="3 7" id="KW-0812">Transmembrane</keyword>
<evidence type="ECO:0000256" key="2">
    <source>
        <dbReference type="ARBA" id="ARBA00022475"/>
    </source>
</evidence>
<dbReference type="AlphaFoldDB" id="A0A128EDN2"/>
<evidence type="ECO:0000313" key="10">
    <source>
        <dbReference type="Proteomes" id="UP000069632"/>
    </source>
</evidence>
<feature type="domain" description="Integral membrane bound transporter" evidence="8">
    <location>
        <begin position="365"/>
        <end position="488"/>
    </location>
</feature>
<gene>
    <name evidence="9" type="primary">yccS</name>
    <name evidence="9" type="ORF">ERS672216_00294</name>
</gene>